<feature type="domain" description="Helix-turn-helix" evidence="1">
    <location>
        <begin position="23"/>
        <end position="69"/>
    </location>
</feature>
<dbReference type="EMBL" id="VSIY01000005">
    <property type="protein sequence ID" value="TYB81761.1"/>
    <property type="molecule type" value="Genomic_DNA"/>
</dbReference>
<name>A0A5D0RLZ0_9RHOB</name>
<accession>A0A5D0RLZ0</accession>
<proteinExistence type="predicted"/>
<evidence type="ECO:0000259" key="1">
    <source>
        <dbReference type="Pfam" id="PF12728"/>
    </source>
</evidence>
<dbReference type="AlphaFoldDB" id="A0A5D0RLZ0"/>
<reference evidence="2 3" key="1">
    <citation type="submission" date="2019-08" db="EMBL/GenBank/DDBJ databases">
        <title>Identification of a novel species of the genus Boseongicola.</title>
        <authorList>
            <person name="Zhang X.-Q."/>
        </authorList>
    </citation>
    <scope>NUCLEOTIDE SEQUENCE [LARGE SCALE GENOMIC DNA]</scope>
    <source>
        <strain evidence="2 3">HY14</strain>
    </source>
</reference>
<evidence type="ECO:0000313" key="3">
    <source>
        <dbReference type="Proteomes" id="UP000322080"/>
    </source>
</evidence>
<gene>
    <name evidence="2" type="ORF">FVF75_08630</name>
</gene>
<dbReference type="Proteomes" id="UP000322080">
    <property type="component" value="Unassembled WGS sequence"/>
</dbReference>
<dbReference type="Pfam" id="PF12728">
    <property type="entry name" value="HTH_17"/>
    <property type="match status" value="1"/>
</dbReference>
<comment type="caution">
    <text evidence="2">The sequence shown here is derived from an EMBL/GenBank/DDBJ whole genome shotgun (WGS) entry which is preliminary data.</text>
</comment>
<sequence>MTVMNHPPAINIPPARRFVTDVEIGEIFGCHRTWVWRMLKRSDFPRPLKLSPGVTRWRAEDIEAWIAEKEKETAK</sequence>
<organism evidence="2 3">
    <name type="scientific">Maritimibacter fusiformis</name>
    <dbReference type="NCBI Taxonomy" id="2603819"/>
    <lineage>
        <taxon>Bacteria</taxon>
        <taxon>Pseudomonadati</taxon>
        <taxon>Pseudomonadota</taxon>
        <taxon>Alphaproteobacteria</taxon>
        <taxon>Rhodobacterales</taxon>
        <taxon>Roseobacteraceae</taxon>
        <taxon>Maritimibacter</taxon>
    </lineage>
</organism>
<dbReference type="InterPro" id="IPR041657">
    <property type="entry name" value="HTH_17"/>
</dbReference>
<keyword evidence="3" id="KW-1185">Reference proteome</keyword>
<evidence type="ECO:0000313" key="2">
    <source>
        <dbReference type="EMBL" id="TYB81761.1"/>
    </source>
</evidence>
<dbReference type="Gene3D" id="1.10.238.160">
    <property type="match status" value="1"/>
</dbReference>
<protein>
    <submittedName>
        <fullName evidence="2">AlpA family phage regulatory protein</fullName>
    </submittedName>
</protein>